<dbReference type="RefSeq" id="WP_074646140.1">
    <property type="nucleotide sequence ID" value="NZ_FNBL01000009.1"/>
</dbReference>
<proteinExistence type="predicted"/>
<accession>A0A1G7QF73</accession>
<dbReference type="OrthoDB" id="529131at2"/>
<evidence type="ECO:0000313" key="2">
    <source>
        <dbReference type="Proteomes" id="UP000182284"/>
    </source>
</evidence>
<evidence type="ECO:0000313" key="1">
    <source>
        <dbReference type="EMBL" id="SDF97193.1"/>
    </source>
</evidence>
<dbReference type="SUPFAM" id="SSF53756">
    <property type="entry name" value="UDP-Glycosyltransferase/glycogen phosphorylase"/>
    <property type="match status" value="1"/>
</dbReference>
<dbReference type="Gene3D" id="3.40.50.2000">
    <property type="entry name" value="Glycogen Phosphorylase B"/>
    <property type="match status" value="2"/>
</dbReference>
<organism evidence="1 2">
    <name type="scientific">Celeribacter baekdonensis</name>
    <dbReference type="NCBI Taxonomy" id="875171"/>
    <lineage>
        <taxon>Bacteria</taxon>
        <taxon>Pseudomonadati</taxon>
        <taxon>Pseudomonadota</taxon>
        <taxon>Alphaproteobacteria</taxon>
        <taxon>Rhodobacterales</taxon>
        <taxon>Roseobacteraceae</taxon>
        <taxon>Celeribacter</taxon>
    </lineage>
</organism>
<name>A0A1G7QF73_9RHOB</name>
<dbReference type="Proteomes" id="UP000182284">
    <property type="component" value="Unassembled WGS sequence"/>
</dbReference>
<protein>
    <submittedName>
        <fullName evidence="1">Glycosyltransferase involved in cell wall bisynthesis</fullName>
    </submittedName>
</protein>
<dbReference type="AlphaFoldDB" id="A0A1G7QF73"/>
<dbReference type="EMBL" id="FNBL01000009">
    <property type="protein sequence ID" value="SDF97193.1"/>
    <property type="molecule type" value="Genomic_DNA"/>
</dbReference>
<keyword evidence="1" id="KW-0808">Transferase</keyword>
<sequence length="392" mass="43363">MRDRPKILFVGGSGVPSGVPTFIKAVIEAAGDDIESVVVSEPDQGGYGRLATGARHIAVDGLATTLNPFHQRRARARLEQVILSEKPSLVWAHARMAVHLCRDLFSETTPSFSRLAVSLHGLPFGPGHRPTLKAMSKFIEMRHLRHTRPHHIHLLTQEDVQFYCAALPPSMVGRHDFQTLGTVSHMGSHMGSHTGLAHTAPSQTLTGPLRIVMTTRASYQKNLIEAAHILARVTIPWRLDLWGAGTQSEALIKRFRAILGPRMDRVRFHGPTCDVASALSDADLYLLTSRYEGMSIGVHEAFECGLALALSDIPANQVFLKAHPFAAALPLGQPSEAALRLDQLYTRLIRAPDYRSTSQTIWRSSFSPELWTQQARQMVRDILNRPLKASRL</sequence>
<reference evidence="1 2" key="1">
    <citation type="submission" date="2016-10" db="EMBL/GenBank/DDBJ databases">
        <authorList>
            <person name="de Groot N.N."/>
        </authorList>
    </citation>
    <scope>NUCLEOTIDE SEQUENCE [LARGE SCALE GENOMIC DNA]</scope>
    <source>
        <strain evidence="1 2">DSM 27375</strain>
    </source>
</reference>
<dbReference type="Pfam" id="PF13692">
    <property type="entry name" value="Glyco_trans_1_4"/>
    <property type="match status" value="1"/>
</dbReference>
<gene>
    <name evidence="1" type="ORF">SAMN04488117_109111</name>
</gene>
<dbReference type="GO" id="GO:0016740">
    <property type="term" value="F:transferase activity"/>
    <property type="evidence" value="ECO:0007669"/>
    <property type="project" value="UniProtKB-KW"/>
</dbReference>